<evidence type="ECO:0000313" key="1">
    <source>
        <dbReference type="EMBL" id="SIN67536.1"/>
    </source>
</evidence>
<sequence length="204" mass="22944">MKNYFRGSYCGLAMVLTMTIILSSCITDESSLDQPLDPNTTLERATDYPEAFSLENLRMDSETNKMLAGLRAATAKYHRIEVAMEDGYVLPDGSGCVSTPSGGMGYHYVNFAALDGEYDPTMPEALLYEMDKNGQMKLVGVEFVIVADAWDAENEMIPYFGMQEFDKAFPPAPLPFRNYQLHVWVWKHNPNGIFTMFNPNVTCE</sequence>
<dbReference type="STRING" id="226505.SAMN05444394_0560"/>
<dbReference type="OrthoDB" id="2449873at2"/>
<proteinExistence type="predicted"/>
<dbReference type="RefSeq" id="WP_084560846.1">
    <property type="nucleotide sequence ID" value="NZ_FSRC01000001.1"/>
</dbReference>
<dbReference type="EMBL" id="FSRC01000001">
    <property type="protein sequence ID" value="SIN67536.1"/>
    <property type="molecule type" value="Genomic_DNA"/>
</dbReference>
<accession>A0A1N6DA21</accession>
<keyword evidence="2" id="KW-1185">Reference proteome</keyword>
<evidence type="ECO:0008006" key="3">
    <source>
        <dbReference type="Google" id="ProtNLM"/>
    </source>
</evidence>
<organism evidence="1 2">
    <name type="scientific">Algoriphagus halophilus</name>
    <dbReference type="NCBI Taxonomy" id="226505"/>
    <lineage>
        <taxon>Bacteria</taxon>
        <taxon>Pseudomonadati</taxon>
        <taxon>Bacteroidota</taxon>
        <taxon>Cytophagia</taxon>
        <taxon>Cytophagales</taxon>
        <taxon>Cyclobacteriaceae</taxon>
        <taxon>Algoriphagus</taxon>
    </lineage>
</organism>
<evidence type="ECO:0000313" key="2">
    <source>
        <dbReference type="Proteomes" id="UP000185221"/>
    </source>
</evidence>
<reference evidence="2" key="1">
    <citation type="submission" date="2016-11" db="EMBL/GenBank/DDBJ databases">
        <authorList>
            <person name="Varghese N."/>
            <person name="Submissions S."/>
        </authorList>
    </citation>
    <scope>NUCLEOTIDE SEQUENCE [LARGE SCALE GENOMIC DNA]</scope>
    <source>
        <strain evidence="2">DSM 15292</strain>
    </source>
</reference>
<protein>
    <recommendedName>
        <fullName evidence="3">Lipoprotein</fullName>
    </recommendedName>
</protein>
<gene>
    <name evidence="1" type="ORF">SAMN05444394_0560</name>
</gene>
<dbReference type="AlphaFoldDB" id="A0A1N6DA21"/>
<dbReference type="PROSITE" id="PS51257">
    <property type="entry name" value="PROKAR_LIPOPROTEIN"/>
    <property type="match status" value="1"/>
</dbReference>
<name>A0A1N6DA21_9BACT</name>
<dbReference type="Proteomes" id="UP000185221">
    <property type="component" value="Unassembled WGS sequence"/>
</dbReference>